<gene>
    <name evidence="1" type="ORF">F3K02_15025</name>
</gene>
<keyword evidence="2" id="KW-1185">Reference proteome</keyword>
<proteinExistence type="predicted"/>
<protein>
    <submittedName>
        <fullName evidence="1">DUF1810 domain-containing protein</fullName>
    </submittedName>
</protein>
<dbReference type="Proteomes" id="UP000545507">
    <property type="component" value="Unassembled WGS sequence"/>
</dbReference>
<accession>A0A7Y8GXB5</accession>
<comment type="caution">
    <text evidence="1">The sequence shown here is derived from an EMBL/GenBank/DDBJ whole genome shotgun (WGS) entry which is preliminary data.</text>
</comment>
<name>A0A7Y8GXB5_9BURK</name>
<evidence type="ECO:0000313" key="2">
    <source>
        <dbReference type="Proteomes" id="UP000545507"/>
    </source>
</evidence>
<dbReference type="Gene3D" id="1.25.40.380">
    <property type="entry name" value="Protein of unknown function DUF1810"/>
    <property type="match status" value="1"/>
</dbReference>
<organism evidence="1 2">
    <name type="scientific">Hydrogenophaga aromaticivorans</name>
    <dbReference type="NCBI Taxonomy" id="2610898"/>
    <lineage>
        <taxon>Bacteria</taxon>
        <taxon>Pseudomonadati</taxon>
        <taxon>Pseudomonadota</taxon>
        <taxon>Betaproteobacteria</taxon>
        <taxon>Burkholderiales</taxon>
        <taxon>Comamonadaceae</taxon>
        <taxon>Hydrogenophaga</taxon>
    </lineage>
</organism>
<dbReference type="EMBL" id="VYGV01000013">
    <property type="protein sequence ID" value="NWF46552.1"/>
    <property type="molecule type" value="Genomic_DNA"/>
</dbReference>
<dbReference type="InterPro" id="IPR014937">
    <property type="entry name" value="DUF1810"/>
</dbReference>
<dbReference type="AlphaFoldDB" id="A0A7Y8GXB5"/>
<dbReference type="Pfam" id="PF08837">
    <property type="entry name" value="DUF1810"/>
    <property type="match status" value="1"/>
</dbReference>
<evidence type="ECO:0000313" key="1">
    <source>
        <dbReference type="EMBL" id="NWF46552.1"/>
    </source>
</evidence>
<dbReference type="RefSeq" id="WP_177136456.1">
    <property type="nucleotide sequence ID" value="NZ_VYGV01000013.1"/>
</dbReference>
<sequence length="142" mass="15677">MHDPFNLQRFMDAQSGVHETALAELKQGRKQTHWIWFVLPQLRGLGNSHHAQFYGISGKAEAVAYLAHPLLGPRLIECIRAISHHVGQSAESILGPIDALKFRSCLTLFEAVSPETPEFSAALRQFYGGTRCPKTLALLADG</sequence>
<dbReference type="SUPFAM" id="SSF140736">
    <property type="entry name" value="Rv1873-like"/>
    <property type="match status" value="1"/>
</dbReference>
<dbReference type="PIRSF" id="PIRSF008546">
    <property type="entry name" value="UCP008546"/>
    <property type="match status" value="1"/>
</dbReference>
<reference evidence="1 2" key="1">
    <citation type="submission" date="2019-09" db="EMBL/GenBank/DDBJ databases">
        <title>Hydrogenophaga aromatica sp. nov., isolated from a para-xylene-degrading enrichment culture.</title>
        <authorList>
            <person name="Tancsics A."/>
            <person name="Banerjee S."/>
        </authorList>
    </citation>
    <scope>NUCLEOTIDE SEQUENCE [LARGE SCALE GENOMIC DNA]</scope>
    <source>
        <strain evidence="1 2">D2P1</strain>
    </source>
</reference>
<dbReference type="InterPro" id="IPR036287">
    <property type="entry name" value="Rv1873-like_sf"/>
</dbReference>